<keyword evidence="2" id="KW-1185">Reference proteome</keyword>
<dbReference type="Proteomes" id="UP000765509">
    <property type="component" value="Unassembled WGS sequence"/>
</dbReference>
<comment type="caution">
    <text evidence="1">The sequence shown here is derived from an EMBL/GenBank/DDBJ whole genome shotgun (WGS) entry which is preliminary data.</text>
</comment>
<protein>
    <submittedName>
        <fullName evidence="1">Uncharacterized protein</fullName>
    </submittedName>
</protein>
<reference evidence="1" key="1">
    <citation type="submission" date="2021-03" db="EMBL/GenBank/DDBJ databases">
        <title>Draft genome sequence of rust myrtle Austropuccinia psidii MF-1, a brazilian biotype.</title>
        <authorList>
            <person name="Quecine M.C."/>
            <person name="Pachon D.M.R."/>
            <person name="Bonatelli M.L."/>
            <person name="Correr F.H."/>
            <person name="Franceschini L.M."/>
            <person name="Leite T.F."/>
            <person name="Margarido G.R.A."/>
            <person name="Almeida C.A."/>
            <person name="Ferrarezi J.A."/>
            <person name="Labate C.A."/>
        </authorList>
    </citation>
    <scope>NUCLEOTIDE SEQUENCE</scope>
    <source>
        <strain evidence="1">MF-1</strain>
    </source>
</reference>
<accession>A0A9Q3ELM2</accession>
<evidence type="ECO:0000313" key="2">
    <source>
        <dbReference type="Proteomes" id="UP000765509"/>
    </source>
</evidence>
<gene>
    <name evidence="1" type="ORF">O181_061060</name>
</gene>
<dbReference type="EMBL" id="AVOT02028756">
    <property type="protein sequence ID" value="MBW0521345.1"/>
    <property type="molecule type" value="Genomic_DNA"/>
</dbReference>
<sequence length="179" mass="20372">MIQTATTSTFHSAFFSSITQVGLGPSPEANYFVNELFNSVPCPSSSSSFVLNKAAKQGLIDSTQKKAKMDARALQKQKFWLLLDDSLEDENVEIKRVKKEKGTLKNKAKDSVDRWQSDEEEHAAKRRCWEEKKRLKQEFLNDQYLHEGGYTKDGGKIGWTQHQLVAAMSVAARWLTKWA</sequence>
<name>A0A9Q3ELM2_9BASI</name>
<proteinExistence type="predicted"/>
<organism evidence="1 2">
    <name type="scientific">Austropuccinia psidii MF-1</name>
    <dbReference type="NCBI Taxonomy" id="1389203"/>
    <lineage>
        <taxon>Eukaryota</taxon>
        <taxon>Fungi</taxon>
        <taxon>Dikarya</taxon>
        <taxon>Basidiomycota</taxon>
        <taxon>Pucciniomycotina</taxon>
        <taxon>Pucciniomycetes</taxon>
        <taxon>Pucciniales</taxon>
        <taxon>Sphaerophragmiaceae</taxon>
        <taxon>Austropuccinia</taxon>
    </lineage>
</organism>
<evidence type="ECO:0000313" key="1">
    <source>
        <dbReference type="EMBL" id="MBW0521345.1"/>
    </source>
</evidence>
<dbReference type="AlphaFoldDB" id="A0A9Q3ELM2"/>